<sequence>MVSKSKAATASPAASSSTRSAKVKPHQEVIIVRASPVTSPTETHDDNQALQARPTPYQRLRELLADAGRVISSVEELQQHIQASGSTEHRITMRLKLLCISDHVHKDLAFVKLHFIDAASPEPLQDLLGLFRDQYDQNRDAMNSLLFTATMWNVESSSRELPTPDTIVTITDCSKLALYRDKEYQATVRLRDLSWQREE</sequence>
<evidence type="ECO:0000256" key="1">
    <source>
        <dbReference type="SAM" id="MobiDB-lite"/>
    </source>
</evidence>
<dbReference type="Proteomes" id="UP000018721">
    <property type="component" value="Unassembled WGS sequence"/>
</dbReference>
<comment type="caution">
    <text evidence="2">The sequence shown here is derived from an EMBL/GenBank/DDBJ whole genome shotgun (WGS) entry which is preliminary data.</text>
</comment>
<feature type="region of interest" description="Disordered" evidence="1">
    <location>
        <begin position="1"/>
        <end position="54"/>
    </location>
</feature>
<dbReference type="EMBL" id="ANIZ01002788">
    <property type="protein sequence ID" value="ETI38183.1"/>
    <property type="molecule type" value="Genomic_DNA"/>
</dbReference>
<evidence type="ECO:0000313" key="2">
    <source>
        <dbReference type="EMBL" id="ETI38183.1"/>
    </source>
</evidence>
<evidence type="ECO:0000313" key="3">
    <source>
        <dbReference type="Proteomes" id="UP000018721"/>
    </source>
</evidence>
<protein>
    <submittedName>
        <fullName evidence="2">Uncharacterized protein</fullName>
    </submittedName>
</protein>
<proteinExistence type="predicted"/>
<accession>V9EI13</accession>
<name>V9EI13_PHYNI</name>
<dbReference type="HOGENOM" id="CLU_1374624_0_0_1"/>
<gene>
    <name evidence="2" type="ORF">F443_16010</name>
</gene>
<organism evidence="2 3">
    <name type="scientific">Phytophthora nicotianae P1569</name>
    <dbReference type="NCBI Taxonomy" id="1317065"/>
    <lineage>
        <taxon>Eukaryota</taxon>
        <taxon>Sar</taxon>
        <taxon>Stramenopiles</taxon>
        <taxon>Oomycota</taxon>
        <taxon>Peronosporomycetes</taxon>
        <taxon>Peronosporales</taxon>
        <taxon>Peronosporaceae</taxon>
        <taxon>Phytophthora</taxon>
    </lineage>
</organism>
<dbReference type="AlphaFoldDB" id="V9EI13"/>
<keyword evidence="3" id="KW-1185">Reference proteome</keyword>
<feature type="compositionally biased region" description="Low complexity" evidence="1">
    <location>
        <begin position="1"/>
        <end position="20"/>
    </location>
</feature>
<reference evidence="2 3" key="1">
    <citation type="submission" date="2013-11" db="EMBL/GenBank/DDBJ databases">
        <title>The Genome Sequence of Phytophthora parasitica P1569.</title>
        <authorList>
            <consortium name="The Broad Institute Genomics Platform"/>
            <person name="Russ C."/>
            <person name="Tyler B."/>
            <person name="Panabieres F."/>
            <person name="Shan W."/>
            <person name="Tripathy S."/>
            <person name="Grunwald N."/>
            <person name="Machado M."/>
            <person name="Johnson C.S."/>
            <person name="Arredondo F."/>
            <person name="Hong C."/>
            <person name="Coffey M."/>
            <person name="Young S.K."/>
            <person name="Zeng Q."/>
            <person name="Gargeya S."/>
            <person name="Fitzgerald M."/>
            <person name="Abouelleil A."/>
            <person name="Alvarado L."/>
            <person name="Chapman S.B."/>
            <person name="Gainer-Dewar J."/>
            <person name="Goldberg J."/>
            <person name="Griggs A."/>
            <person name="Gujja S."/>
            <person name="Hansen M."/>
            <person name="Howarth C."/>
            <person name="Imamovic A."/>
            <person name="Ireland A."/>
            <person name="Larimer J."/>
            <person name="McCowan C."/>
            <person name="Murphy C."/>
            <person name="Pearson M."/>
            <person name="Poon T.W."/>
            <person name="Priest M."/>
            <person name="Roberts A."/>
            <person name="Saif S."/>
            <person name="Shea T."/>
            <person name="Sykes S."/>
            <person name="Wortman J."/>
            <person name="Nusbaum C."/>
            <person name="Birren B."/>
        </authorList>
    </citation>
    <scope>NUCLEOTIDE SEQUENCE [LARGE SCALE GENOMIC DNA]</scope>
    <source>
        <strain evidence="2 3">P1569</strain>
    </source>
</reference>